<comment type="subcellular location">
    <subcellularLocation>
        <location evidence="10">Cell membrane</location>
        <topology evidence="10">Multi-pass membrane protein</topology>
    </subcellularLocation>
    <subcellularLocation>
        <location evidence="1 12">Membrane</location>
        <topology evidence="1 12">Multi-pass membrane protein</topology>
    </subcellularLocation>
</comment>
<keyword evidence="6 10" id="KW-1133">Transmembrane helix</keyword>
<dbReference type="PRINTS" id="PR00303">
    <property type="entry name" value="SECYTRNLCASE"/>
</dbReference>
<feature type="transmembrane region" description="Helical" evidence="10">
    <location>
        <begin position="211"/>
        <end position="231"/>
    </location>
</feature>
<feature type="transmembrane region" description="Helical" evidence="10">
    <location>
        <begin position="394"/>
        <end position="415"/>
    </location>
</feature>
<evidence type="ECO:0000256" key="6">
    <source>
        <dbReference type="ARBA" id="ARBA00022989"/>
    </source>
</evidence>
<evidence type="ECO:0000256" key="2">
    <source>
        <dbReference type="ARBA" id="ARBA00005751"/>
    </source>
</evidence>
<sequence>MLQAVINAFKIPDLRQKMLFTLGILAIFRFVATIPVPGVDQEALRQLLESNQLLGILNLFSGSTLTNFSIVAMGVYPYITASIIMQLLTPVIPRLTELSKEGNIGRAKINQYTHWLTVPIALLQGYGQAALMAQAGVLRDFGLFDSATALRSVALLLTMTAGTVFLVWLGELITENGIGNGVSIIIFGGIVASLPSSVGNLLTGGTLTQNLIGTVTFLAIGLLTIVGIVLINEGQRRIPVQHARRVRRGRVYGGGTTFIPLKVNSAGMIPLIFAISILVLPGMIANFLTTSERPWLRDLAGGIAAVFNPNSAPYQIAYFVLVVAFTYFYTMILFQQQNIAETLQRQGAFIPGIRPGRNTDQYLTHVLMRITLVGALFLGLVAVLPYIAAKITGVTVLFLSSTSLLIVVGVAIDTMRQLEAQLMMRNYEGFIR</sequence>
<dbReference type="AlphaFoldDB" id="A0A831THF4"/>
<evidence type="ECO:0000256" key="5">
    <source>
        <dbReference type="ARBA" id="ARBA00022927"/>
    </source>
</evidence>
<dbReference type="NCBIfam" id="TIGR00967">
    <property type="entry name" value="3a0501s007"/>
    <property type="match status" value="1"/>
</dbReference>
<dbReference type="InterPro" id="IPR002208">
    <property type="entry name" value="SecY/SEC61-alpha"/>
</dbReference>
<feature type="transmembrane region" description="Helical" evidence="10">
    <location>
        <begin position="316"/>
        <end position="334"/>
    </location>
</feature>
<name>A0A831THF4_9BACT</name>
<evidence type="ECO:0000256" key="12">
    <source>
        <dbReference type="RuleBase" id="RU003484"/>
    </source>
</evidence>
<evidence type="ECO:0000256" key="9">
    <source>
        <dbReference type="ARBA" id="ARBA00039733"/>
    </source>
</evidence>
<dbReference type="SUPFAM" id="SSF103491">
    <property type="entry name" value="Preprotein translocase SecY subunit"/>
    <property type="match status" value="1"/>
</dbReference>
<dbReference type="Pfam" id="PF00344">
    <property type="entry name" value="SecY"/>
    <property type="match status" value="1"/>
</dbReference>
<evidence type="ECO:0000313" key="14">
    <source>
        <dbReference type="EMBL" id="HEG91113.1"/>
    </source>
</evidence>
<dbReference type="GO" id="GO:0006605">
    <property type="term" value="P:protein targeting"/>
    <property type="evidence" value="ECO:0007669"/>
    <property type="project" value="UniProtKB-UniRule"/>
</dbReference>
<feature type="transmembrane region" description="Helical" evidence="10">
    <location>
        <begin position="366"/>
        <end position="388"/>
    </location>
</feature>
<comment type="subunit">
    <text evidence="10">Component of the Sec protein translocase complex. Heterotrimer consisting of SecY, SecE and SecG subunits. The heterotrimers can form oligomers, although 1 heterotrimer is thought to be able to translocate proteins. Interacts with the ribosome. Interacts with SecDF, and other proteins may be involved. Interacts with SecA.</text>
</comment>
<feature type="transmembrane region" description="Helical" evidence="10">
    <location>
        <begin position="268"/>
        <end position="288"/>
    </location>
</feature>
<dbReference type="PIRSF" id="PIRSF004557">
    <property type="entry name" value="SecY"/>
    <property type="match status" value="1"/>
</dbReference>
<evidence type="ECO:0000256" key="3">
    <source>
        <dbReference type="ARBA" id="ARBA00022448"/>
    </source>
</evidence>
<keyword evidence="8 10" id="KW-0472">Membrane</keyword>
<dbReference type="PROSITE" id="PS00756">
    <property type="entry name" value="SECY_2"/>
    <property type="match status" value="1"/>
</dbReference>
<accession>A0A831THF4</accession>
<keyword evidence="10" id="KW-1003">Cell membrane</keyword>
<comment type="similarity">
    <text evidence="2 10 13">Belongs to the SecY/SEC61-alpha family.</text>
</comment>
<protein>
    <recommendedName>
        <fullName evidence="9 10">Protein translocase subunit SecY</fullName>
    </recommendedName>
</protein>
<proteinExistence type="inferred from homology"/>
<dbReference type="PROSITE" id="PS00755">
    <property type="entry name" value="SECY_1"/>
    <property type="match status" value="1"/>
</dbReference>
<comment type="caution">
    <text evidence="14">The sequence shown here is derived from an EMBL/GenBank/DDBJ whole genome shotgun (WGS) entry which is preliminary data.</text>
</comment>
<gene>
    <name evidence="10 14" type="primary">secY</name>
    <name evidence="14" type="ORF">ENP34_06690</name>
</gene>
<keyword evidence="3 10" id="KW-0813">Transport</keyword>
<dbReference type="InterPro" id="IPR026593">
    <property type="entry name" value="SecY"/>
</dbReference>
<evidence type="ECO:0000256" key="8">
    <source>
        <dbReference type="ARBA" id="ARBA00023136"/>
    </source>
</evidence>
<evidence type="ECO:0000256" key="4">
    <source>
        <dbReference type="ARBA" id="ARBA00022692"/>
    </source>
</evidence>
<evidence type="ECO:0000256" key="11">
    <source>
        <dbReference type="RuleBase" id="RU000537"/>
    </source>
</evidence>
<feature type="transmembrane region" description="Helical" evidence="10">
    <location>
        <begin position="56"/>
        <end position="79"/>
    </location>
</feature>
<organism evidence="14">
    <name type="scientific">Thermorudis peleae</name>
    <dbReference type="NCBI Taxonomy" id="1382356"/>
    <lineage>
        <taxon>Bacteria</taxon>
        <taxon>Pseudomonadati</taxon>
        <taxon>Thermomicrobiota</taxon>
        <taxon>Thermomicrobia</taxon>
        <taxon>Thermomicrobia incertae sedis</taxon>
        <taxon>Thermorudis</taxon>
    </lineage>
</organism>
<evidence type="ECO:0000256" key="13">
    <source>
        <dbReference type="RuleBase" id="RU004349"/>
    </source>
</evidence>
<keyword evidence="4 10" id="KW-0812">Transmembrane</keyword>
<keyword evidence="5 10" id="KW-0653">Protein transport</keyword>
<dbReference type="PANTHER" id="PTHR10906">
    <property type="entry name" value="SECY/SEC61-ALPHA FAMILY MEMBER"/>
    <property type="match status" value="1"/>
</dbReference>
<dbReference type="InterPro" id="IPR023201">
    <property type="entry name" value="SecY_dom_sf"/>
</dbReference>
<evidence type="ECO:0000256" key="10">
    <source>
        <dbReference type="HAMAP-Rule" id="MF_01465"/>
    </source>
</evidence>
<reference evidence="14" key="1">
    <citation type="journal article" date="2020" name="mSystems">
        <title>Genome- and Community-Level Interaction Insights into Carbon Utilization and Element Cycling Functions of Hydrothermarchaeota in Hydrothermal Sediment.</title>
        <authorList>
            <person name="Zhou Z."/>
            <person name="Liu Y."/>
            <person name="Xu W."/>
            <person name="Pan J."/>
            <person name="Luo Z.H."/>
            <person name="Li M."/>
        </authorList>
    </citation>
    <scope>NUCLEOTIDE SEQUENCE [LARGE SCALE GENOMIC DNA]</scope>
    <source>
        <strain evidence="14">SpSt-210</strain>
    </source>
</reference>
<dbReference type="GO" id="GO:0043952">
    <property type="term" value="P:protein transport by the Sec complex"/>
    <property type="evidence" value="ECO:0007669"/>
    <property type="project" value="UniProtKB-UniRule"/>
</dbReference>
<dbReference type="HAMAP" id="MF_01465">
    <property type="entry name" value="SecY"/>
    <property type="match status" value="1"/>
</dbReference>
<feature type="transmembrane region" description="Helical" evidence="10">
    <location>
        <begin position="18"/>
        <end position="36"/>
    </location>
</feature>
<dbReference type="EMBL" id="DSIY01000161">
    <property type="protein sequence ID" value="HEG91113.1"/>
    <property type="molecule type" value="Genomic_DNA"/>
</dbReference>
<comment type="function">
    <text evidence="10 11">The central subunit of the protein translocation channel SecYEG. Consists of two halves formed by TMs 1-5 and 6-10. These two domains form a lateral gate at the front which open onto the bilayer between TMs 2 and 7, and are clamped together by SecE at the back. The channel is closed by both a pore ring composed of hydrophobic SecY resides and a short helix (helix 2A) on the extracellular side of the membrane which forms a plug. The plug probably moves laterally to allow the channel to open. The ring and the pore may move independently.</text>
</comment>
<evidence type="ECO:0000256" key="7">
    <source>
        <dbReference type="ARBA" id="ARBA00023010"/>
    </source>
</evidence>
<feature type="transmembrane region" description="Helical" evidence="10">
    <location>
        <begin position="181"/>
        <end position="199"/>
    </location>
</feature>
<dbReference type="InterPro" id="IPR030659">
    <property type="entry name" value="SecY_CS"/>
</dbReference>
<dbReference type="GO" id="GO:0065002">
    <property type="term" value="P:intracellular protein transmembrane transport"/>
    <property type="evidence" value="ECO:0007669"/>
    <property type="project" value="UniProtKB-UniRule"/>
</dbReference>
<dbReference type="FunFam" id="1.10.3370.10:FF:000001">
    <property type="entry name" value="Preprotein translocase subunit SecY"/>
    <property type="match status" value="1"/>
</dbReference>
<dbReference type="Gene3D" id="1.10.3370.10">
    <property type="entry name" value="SecY subunit domain"/>
    <property type="match status" value="1"/>
</dbReference>
<dbReference type="GO" id="GO:0005886">
    <property type="term" value="C:plasma membrane"/>
    <property type="evidence" value="ECO:0007669"/>
    <property type="project" value="UniProtKB-SubCell"/>
</dbReference>
<keyword evidence="7 10" id="KW-0811">Translocation</keyword>
<evidence type="ECO:0000256" key="1">
    <source>
        <dbReference type="ARBA" id="ARBA00004141"/>
    </source>
</evidence>
<feature type="transmembrane region" description="Helical" evidence="10">
    <location>
        <begin position="115"/>
        <end position="137"/>
    </location>
</feature>
<feature type="transmembrane region" description="Helical" evidence="10">
    <location>
        <begin position="149"/>
        <end position="169"/>
    </location>
</feature>